<dbReference type="RefSeq" id="WP_344287294.1">
    <property type="nucleotide sequence ID" value="NZ_BAAAPF010000004.1"/>
</dbReference>
<organism evidence="2 3">
    <name type="scientific">Streptomyces synnematoformans</name>
    <dbReference type="NCBI Taxonomy" id="415721"/>
    <lineage>
        <taxon>Bacteria</taxon>
        <taxon>Bacillati</taxon>
        <taxon>Actinomycetota</taxon>
        <taxon>Actinomycetes</taxon>
        <taxon>Kitasatosporales</taxon>
        <taxon>Streptomycetaceae</taxon>
        <taxon>Streptomyces</taxon>
    </lineage>
</organism>
<feature type="compositionally biased region" description="Basic and acidic residues" evidence="1">
    <location>
        <begin position="39"/>
        <end position="51"/>
    </location>
</feature>
<proteinExistence type="predicted"/>
<gene>
    <name evidence="2" type="ORF">GCM10009802_04520</name>
</gene>
<protein>
    <submittedName>
        <fullName evidence="2">Uncharacterized protein</fullName>
    </submittedName>
</protein>
<comment type="caution">
    <text evidence="2">The sequence shown here is derived from an EMBL/GenBank/DDBJ whole genome shotgun (WGS) entry which is preliminary data.</text>
</comment>
<evidence type="ECO:0000256" key="1">
    <source>
        <dbReference type="SAM" id="MobiDB-lite"/>
    </source>
</evidence>
<evidence type="ECO:0000313" key="3">
    <source>
        <dbReference type="Proteomes" id="UP001500443"/>
    </source>
</evidence>
<sequence>MTAPARRSDPSPPVVLPVRDGKEAQPSLGCEKCRQLANDRRAARNRGDHSAATDCSVLIRRHPHR</sequence>
<dbReference type="Proteomes" id="UP001500443">
    <property type="component" value="Unassembled WGS sequence"/>
</dbReference>
<reference evidence="3" key="1">
    <citation type="journal article" date="2019" name="Int. J. Syst. Evol. Microbiol.">
        <title>The Global Catalogue of Microorganisms (GCM) 10K type strain sequencing project: providing services to taxonomists for standard genome sequencing and annotation.</title>
        <authorList>
            <consortium name="The Broad Institute Genomics Platform"/>
            <consortium name="The Broad Institute Genome Sequencing Center for Infectious Disease"/>
            <person name="Wu L."/>
            <person name="Ma J."/>
        </authorList>
    </citation>
    <scope>NUCLEOTIDE SEQUENCE [LARGE SCALE GENOMIC DNA]</scope>
    <source>
        <strain evidence="3">JCM 15481</strain>
    </source>
</reference>
<accession>A0ABP5IY32</accession>
<name>A0ABP5IY32_9ACTN</name>
<dbReference type="EMBL" id="BAAAPF010000004">
    <property type="protein sequence ID" value="GAA2108623.1"/>
    <property type="molecule type" value="Genomic_DNA"/>
</dbReference>
<feature type="region of interest" description="Disordered" evidence="1">
    <location>
        <begin position="1"/>
        <end position="26"/>
    </location>
</feature>
<feature type="region of interest" description="Disordered" evidence="1">
    <location>
        <begin position="39"/>
        <end position="65"/>
    </location>
</feature>
<keyword evidence="3" id="KW-1185">Reference proteome</keyword>
<evidence type="ECO:0000313" key="2">
    <source>
        <dbReference type="EMBL" id="GAA2108623.1"/>
    </source>
</evidence>